<name>A0ABZ3EVH8_9FIRM</name>
<feature type="region of interest" description="Disordered" evidence="4">
    <location>
        <begin position="26"/>
        <end position="66"/>
    </location>
</feature>
<evidence type="ECO:0000259" key="6">
    <source>
        <dbReference type="Pfam" id="PF00496"/>
    </source>
</evidence>
<dbReference type="PANTHER" id="PTHR30290">
    <property type="entry name" value="PERIPLASMIC BINDING COMPONENT OF ABC TRANSPORTER"/>
    <property type="match status" value="1"/>
</dbReference>
<evidence type="ECO:0000313" key="7">
    <source>
        <dbReference type="EMBL" id="XAH74252.1"/>
    </source>
</evidence>
<proteinExistence type="inferred from homology"/>
<dbReference type="CDD" id="cd00995">
    <property type="entry name" value="PBP2_NikA_DppA_OppA_like"/>
    <property type="match status" value="1"/>
</dbReference>
<evidence type="ECO:0000256" key="2">
    <source>
        <dbReference type="ARBA" id="ARBA00022448"/>
    </source>
</evidence>
<dbReference type="EMBL" id="CP146256">
    <property type="protein sequence ID" value="XAH74252.1"/>
    <property type="molecule type" value="Genomic_DNA"/>
</dbReference>
<sequence length="554" mass="60748">MKKRFLSSILCMALVSSLLVGCGSNSATSNETAQTEEATQTDGQQTDASGETDENAAADSEAVQDLGDPKYGGTLRLATHISCATPGYTPEITNNAGLLYLTTAYESLIYYDEAGNIIPKLAEEWLPDANEPSITWTLKENVTFADGEPFNAEAVKRNIEEYQSCQRNEVANIKSCEVIDDTHIKMVLNSWSSSTLESVGFFVYYMSPKALEDVDTLRNSSCGTGPFQVTKFEPNVKTEYTKNENYRQEGKPYLDGVVIDVVAEPTTRSSAFAAGEYDIVHMNNLTVANDLINTGKYVVNKNTSGQGLIMTGLIPNSARENTPFADEKVRQAMCYAIDTETLCTALGYGLIETTDQWASRDAITYNKDLTSFGYDPEKAKALLAEAGYPDGFDTILTTDAGSKDMFTAAANMLSEVGIRCEINLVDESTGSSLYQTGAWEGIMGHFASIGPDLGLYMGRHLDVDGAFYAKGIQHPQEALDLLEAIRTAPSEEEKVKLEWDMQKLMYDGETGLALFGKPLFVQNEPNIKYDYVIDDATGVCNSNTWNIENCWLNK</sequence>
<accession>A0ABZ3EVH8</accession>
<dbReference type="Proteomes" id="UP001451571">
    <property type="component" value="Chromosome"/>
</dbReference>
<dbReference type="PROSITE" id="PS51257">
    <property type="entry name" value="PROKAR_LIPOPROTEIN"/>
    <property type="match status" value="1"/>
</dbReference>
<feature type="chain" id="PRO_5045074013" evidence="5">
    <location>
        <begin position="28"/>
        <end position="554"/>
    </location>
</feature>
<dbReference type="Gene3D" id="3.90.76.10">
    <property type="entry name" value="Dipeptide-binding Protein, Domain 1"/>
    <property type="match status" value="1"/>
</dbReference>
<evidence type="ECO:0000256" key="5">
    <source>
        <dbReference type="SAM" id="SignalP"/>
    </source>
</evidence>
<gene>
    <name evidence="7" type="ORF">V6984_00320</name>
</gene>
<keyword evidence="2" id="KW-0813">Transport</keyword>
<comment type="similarity">
    <text evidence="1">Belongs to the bacterial solute-binding protein 5 family.</text>
</comment>
<dbReference type="Gene3D" id="3.10.105.10">
    <property type="entry name" value="Dipeptide-binding Protein, Domain 3"/>
    <property type="match status" value="1"/>
</dbReference>
<evidence type="ECO:0000256" key="3">
    <source>
        <dbReference type="ARBA" id="ARBA00022729"/>
    </source>
</evidence>
<dbReference type="InterPro" id="IPR039424">
    <property type="entry name" value="SBP_5"/>
</dbReference>
<keyword evidence="3 5" id="KW-0732">Signal</keyword>
<feature type="signal peptide" evidence="5">
    <location>
        <begin position="1"/>
        <end position="27"/>
    </location>
</feature>
<feature type="compositionally biased region" description="Low complexity" evidence="4">
    <location>
        <begin position="26"/>
        <end position="49"/>
    </location>
</feature>
<dbReference type="PANTHER" id="PTHR30290:SF9">
    <property type="entry name" value="OLIGOPEPTIDE-BINDING PROTEIN APPA"/>
    <property type="match status" value="1"/>
</dbReference>
<evidence type="ECO:0000256" key="4">
    <source>
        <dbReference type="SAM" id="MobiDB-lite"/>
    </source>
</evidence>
<feature type="domain" description="Solute-binding protein family 5" evidence="6">
    <location>
        <begin position="117"/>
        <end position="452"/>
    </location>
</feature>
<dbReference type="RefSeq" id="WP_342757846.1">
    <property type="nucleotide sequence ID" value="NZ_CP146256.1"/>
</dbReference>
<dbReference type="SUPFAM" id="SSF53850">
    <property type="entry name" value="Periplasmic binding protein-like II"/>
    <property type="match status" value="1"/>
</dbReference>
<dbReference type="Pfam" id="PF00496">
    <property type="entry name" value="SBP_bac_5"/>
    <property type="match status" value="1"/>
</dbReference>
<evidence type="ECO:0000313" key="8">
    <source>
        <dbReference type="Proteomes" id="UP001451571"/>
    </source>
</evidence>
<organism evidence="7 8">
    <name type="scientific">Kineothrix sedimenti</name>
    <dbReference type="NCBI Taxonomy" id="3123317"/>
    <lineage>
        <taxon>Bacteria</taxon>
        <taxon>Bacillati</taxon>
        <taxon>Bacillota</taxon>
        <taxon>Clostridia</taxon>
        <taxon>Lachnospirales</taxon>
        <taxon>Lachnospiraceae</taxon>
        <taxon>Kineothrix</taxon>
    </lineage>
</organism>
<protein>
    <submittedName>
        <fullName evidence="7">ABC transporter substrate-binding protein</fullName>
    </submittedName>
</protein>
<evidence type="ECO:0000256" key="1">
    <source>
        <dbReference type="ARBA" id="ARBA00005695"/>
    </source>
</evidence>
<dbReference type="Gene3D" id="3.40.190.10">
    <property type="entry name" value="Periplasmic binding protein-like II"/>
    <property type="match status" value="1"/>
</dbReference>
<keyword evidence="8" id="KW-1185">Reference proteome</keyword>
<dbReference type="InterPro" id="IPR000914">
    <property type="entry name" value="SBP_5_dom"/>
</dbReference>
<reference evidence="7 8" key="1">
    <citation type="submission" date="2024-02" db="EMBL/GenBank/DDBJ databases">
        <title>Bacterial strain from lacustrine sediment.</title>
        <authorList>
            <person name="Petit C."/>
            <person name="Fadhlaoui K."/>
        </authorList>
    </citation>
    <scope>NUCLEOTIDE SEQUENCE [LARGE SCALE GENOMIC DNA]</scope>
    <source>
        <strain evidence="7 8">IPX-CK</strain>
    </source>
</reference>